<reference evidence="2 3" key="1">
    <citation type="submission" date="2019-05" db="EMBL/GenBank/DDBJ databases">
        <title>Another draft genome of Portunus trituberculatus and its Hox gene families provides insights of decapod evolution.</title>
        <authorList>
            <person name="Jeong J.-H."/>
            <person name="Song I."/>
            <person name="Kim S."/>
            <person name="Choi T."/>
            <person name="Kim D."/>
            <person name="Ryu S."/>
            <person name="Kim W."/>
        </authorList>
    </citation>
    <scope>NUCLEOTIDE SEQUENCE [LARGE SCALE GENOMIC DNA]</scope>
    <source>
        <tissue evidence="2">Muscle</tissue>
    </source>
</reference>
<evidence type="ECO:0000313" key="3">
    <source>
        <dbReference type="Proteomes" id="UP000324222"/>
    </source>
</evidence>
<comment type="caution">
    <text evidence="2">The sequence shown here is derived from an EMBL/GenBank/DDBJ whole genome shotgun (WGS) entry which is preliminary data.</text>
</comment>
<feature type="compositionally biased region" description="Basic and acidic residues" evidence="1">
    <location>
        <begin position="16"/>
        <end position="26"/>
    </location>
</feature>
<proteinExistence type="predicted"/>
<evidence type="ECO:0000256" key="1">
    <source>
        <dbReference type="SAM" id="MobiDB-lite"/>
    </source>
</evidence>
<dbReference type="AlphaFoldDB" id="A0A5B7CGU9"/>
<accession>A0A5B7CGU9</accession>
<organism evidence="2 3">
    <name type="scientific">Portunus trituberculatus</name>
    <name type="common">Swimming crab</name>
    <name type="synonym">Neptunus trituberculatus</name>
    <dbReference type="NCBI Taxonomy" id="210409"/>
    <lineage>
        <taxon>Eukaryota</taxon>
        <taxon>Metazoa</taxon>
        <taxon>Ecdysozoa</taxon>
        <taxon>Arthropoda</taxon>
        <taxon>Crustacea</taxon>
        <taxon>Multicrustacea</taxon>
        <taxon>Malacostraca</taxon>
        <taxon>Eumalacostraca</taxon>
        <taxon>Eucarida</taxon>
        <taxon>Decapoda</taxon>
        <taxon>Pleocyemata</taxon>
        <taxon>Brachyura</taxon>
        <taxon>Eubrachyura</taxon>
        <taxon>Portunoidea</taxon>
        <taxon>Portunidae</taxon>
        <taxon>Portuninae</taxon>
        <taxon>Portunus</taxon>
    </lineage>
</organism>
<feature type="region of interest" description="Disordered" evidence="1">
    <location>
        <begin position="49"/>
        <end position="70"/>
    </location>
</feature>
<keyword evidence="3" id="KW-1185">Reference proteome</keyword>
<evidence type="ECO:0000313" key="2">
    <source>
        <dbReference type="EMBL" id="MPC08448.1"/>
    </source>
</evidence>
<feature type="region of interest" description="Disordered" evidence="1">
    <location>
        <begin position="1"/>
        <end position="26"/>
    </location>
</feature>
<sequence length="70" mass="7821">MVDGTGSRPLSPLSTRDNRLTKWSEHPHSYGTFLPRMCTGSPSGPLLRICRSKHGKKTDKRCHGDRKADT</sequence>
<gene>
    <name evidence="2" type="ORF">E2C01_001035</name>
</gene>
<name>A0A5B7CGU9_PORTR</name>
<dbReference type="EMBL" id="VSRR010000030">
    <property type="protein sequence ID" value="MPC08448.1"/>
    <property type="molecule type" value="Genomic_DNA"/>
</dbReference>
<dbReference type="Proteomes" id="UP000324222">
    <property type="component" value="Unassembled WGS sequence"/>
</dbReference>
<feature type="compositionally biased region" description="Basic and acidic residues" evidence="1">
    <location>
        <begin position="61"/>
        <end position="70"/>
    </location>
</feature>
<protein>
    <submittedName>
        <fullName evidence="2">Uncharacterized protein</fullName>
    </submittedName>
</protein>
<feature type="compositionally biased region" description="Basic residues" evidence="1">
    <location>
        <begin position="50"/>
        <end position="60"/>
    </location>
</feature>